<evidence type="ECO:0000256" key="4">
    <source>
        <dbReference type="PROSITE-ProRule" id="PRU00473"/>
    </source>
</evidence>
<evidence type="ECO:0000259" key="5">
    <source>
        <dbReference type="PROSITE" id="PS51123"/>
    </source>
</evidence>
<dbReference type="GO" id="GO:0009279">
    <property type="term" value="C:cell outer membrane"/>
    <property type="evidence" value="ECO:0007669"/>
    <property type="project" value="UniProtKB-SubCell"/>
</dbReference>
<dbReference type="eggNOG" id="COG2885">
    <property type="taxonomic scope" value="Bacteria"/>
</dbReference>
<proteinExistence type="predicted"/>
<dbReference type="InterPro" id="IPR006665">
    <property type="entry name" value="OmpA-like"/>
</dbReference>
<dbReference type="PANTHER" id="PTHR30329:SF21">
    <property type="entry name" value="LIPOPROTEIN YIAD-RELATED"/>
    <property type="match status" value="1"/>
</dbReference>
<evidence type="ECO:0000313" key="7">
    <source>
        <dbReference type="Proteomes" id="UP000028702"/>
    </source>
</evidence>
<dbReference type="PRINTS" id="PR01021">
    <property type="entry name" value="OMPADOMAIN"/>
</dbReference>
<dbReference type="SUPFAM" id="SSF103088">
    <property type="entry name" value="OmpA-like"/>
    <property type="match status" value="1"/>
</dbReference>
<feature type="domain" description="OmpA-like" evidence="5">
    <location>
        <begin position="197"/>
        <end position="312"/>
    </location>
</feature>
<dbReference type="Proteomes" id="UP000028702">
    <property type="component" value="Unassembled WGS sequence"/>
</dbReference>
<comment type="caution">
    <text evidence="6">The sequence shown here is derived from an EMBL/GenBank/DDBJ whole genome shotgun (WGS) entry which is preliminary data.</text>
</comment>
<dbReference type="Pfam" id="PF00691">
    <property type="entry name" value="OmpA"/>
    <property type="match status" value="1"/>
</dbReference>
<protein>
    <submittedName>
        <fullName evidence="6">OmpA/MotB</fullName>
    </submittedName>
</protein>
<keyword evidence="2 4" id="KW-0472">Membrane</keyword>
<dbReference type="CDD" id="cd07185">
    <property type="entry name" value="OmpA_C-like"/>
    <property type="match status" value="1"/>
</dbReference>
<comment type="subcellular location">
    <subcellularLocation>
        <location evidence="1">Cell outer membrane</location>
    </subcellularLocation>
</comment>
<name>A0A081BDC9_9HYPH</name>
<dbReference type="InterPro" id="IPR050330">
    <property type="entry name" value="Bact_OuterMem_StrucFunc"/>
</dbReference>
<dbReference type="STRING" id="1333998.M2A_2546"/>
<dbReference type="PANTHER" id="PTHR30329">
    <property type="entry name" value="STATOR ELEMENT OF FLAGELLAR MOTOR COMPLEX"/>
    <property type="match status" value="1"/>
</dbReference>
<dbReference type="Gene3D" id="3.30.1330.60">
    <property type="entry name" value="OmpA-like domain"/>
    <property type="match status" value="1"/>
</dbReference>
<dbReference type="InterPro" id="IPR036737">
    <property type="entry name" value="OmpA-like_sf"/>
</dbReference>
<sequence length="312" mass="32602">MGPQGAAEDEGMMRGTAQNTVKNGFRGKAIYSVLASSGAALKYAAFLFLGLAVAACSSSLYDDALETVPGGTAFQQALYRSYLNLATARDGQGADEQAEFYAAKALEAAGGVDVEPLAAIASVAETADARQRLTAAFNLGAKEAEPDMAAVAQTAYDCWVHEIAMDSGAAPAFECRGRFLSYISRLETALAPAPAPVAQAPQPANFTVYFGFDEWSLSAEALEVLNTVIETARAGGHGLIRAEGHTDTSGPASYNDGLSVRRAEIVKTVLVEMGALPEAIETIGYGETRPAVATGDGVREPLNRRTLVTLIP</sequence>
<reference evidence="6 7" key="1">
    <citation type="submission" date="2014-07" db="EMBL/GenBank/DDBJ databases">
        <title>Tepidicaulis marinum gen. nov., sp. nov., a novel marine bacterium denitrifying nitrate to nitrous oxide strictly under microaerobic conditions.</title>
        <authorList>
            <person name="Takeuchi M."/>
            <person name="Yamagishi T."/>
            <person name="Kamagata Y."/>
            <person name="Oshima K."/>
            <person name="Hattori M."/>
            <person name="Katayama T."/>
            <person name="Hanada S."/>
            <person name="Tamaki H."/>
            <person name="Marumo K."/>
            <person name="Maeda H."/>
            <person name="Nedachi M."/>
            <person name="Iwasaki W."/>
            <person name="Suwa Y."/>
            <person name="Sakata S."/>
        </authorList>
    </citation>
    <scope>NUCLEOTIDE SEQUENCE [LARGE SCALE GENOMIC DNA]</scope>
    <source>
        <strain evidence="6 7">MA2</strain>
    </source>
</reference>
<evidence type="ECO:0000313" key="6">
    <source>
        <dbReference type="EMBL" id="GAK46047.1"/>
    </source>
</evidence>
<keyword evidence="3" id="KW-0998">Cell outer membrane</keyword>
<gene>
    <name evidence="6" type="ORF">M2A_2546</name>
</gene>
<keyword evidence="7" id="KW-1185">Reference proteome</keyword>
<accession>A0A081BDC9</accession>
<dbReference type="EMBL" id="BBIO01000014">
    <property type="protein sequence ID" value="GAK46047.1"/>
    <property type="molecule type" value="Genomic_DNA"/>
</dbReference>
<evidence type="ECO:0000256" key="3">
    <source>
        <dbReference type="ARBA" id="ARBA00023237"/>
    </source>
</evidence>
<evidence type="ECO:0000256" key="1">
    <source>
        <dbReference type="ARBA" id="ARBA00004442"/>
    </source>
</evidence>
<organism evidence="6 7">
    <name type="scientific">Tepidicaulis marinus</name>
    <dbReference type="NCBI Taxonomy" id="1333998"/>
    <lineage>
        <taxon>Bacteria</taxon>
        <taxon>Pseudomonadati</taxon>
        <taxon>Pseudomonadota</taxon>
        <taxon>Alphaproteobacteria</taxon>
        <taxon>Hyphomicrobiales</taxon>
        <taxon>Parvibaculaceae</taxon>
        <taxon>Tepidicaulis</taxon>
    </lineage>
</organism>
<dbReference type="InterPro" id="IPR006664">
    <property type="entry name" value="OMP_bac"/>
</dbReference>
<evidence type="ECO:0000256" key="2">
    <source>
        <dbReference type="ARBA" id="ARBA00023136"/>
    </source>
</evidence>
<dbReference type="AlphaFoldDB" id="A0A081BDC9"/>
<dbReference type="PROSITE" id="PS51123">
    <property type="entry name" value="OMPA_2"/>
    <property type="match status" value="1"/>
</dbReference>